<dbReference type="InterPro" id="IPR008949">
    <property type="entry name" value="Isoprenoid_synthase_dom_sf"/>
</dbReference>
<dbReference type="PANTHER" id="PTHR35201:SF4">
    <property type="entry name" value="BETA-PINACENE SYNTHASE-RELATED"/>
    <property type="match status" value="1"/>
</dbReference>
<protein>
    <recommendedName>
        <fullName evidence="6">Terpene synthase</fullName>
        <ecNumber evidence="6">4.2.3.-</ecNumber>
    </recommendedName>
</protein>
<keyword evidence="5 6" id="KW-0456">Lyase</keyword>
<dbReference type="InterPro" id="IPR034686">
    <property type="entry name" value="Terpene_cyclase-like_2"/>
</dbReference>
<comment type="similarity">
    <text evidence="2 6">Belongs to the terpene synthase family.</text>
</comment>
<keyword evidence="3 6" id="KW-0479">Metal-binding</keyword>
<evidence type="ECO:0000256" key="1">
    <source>
        <dbReference type="ARBA" id="ARBA00001946"/>
    </source>
</evidence>
<dbReference type="EC" id="4.2.3.-" evidence="6"/>
<evidence type="ECO:0000313" key="7">
    <source>
        <dbReference type="EMBL" id="KII83736.1"/>
    </source>
</evidence>
<dbReference type="PANTHER" id="PTHR35201">
    <property type="entry name" value="TERPENE SYNTHASE"/>
    <property type="match status" value="1"/>
</dbReference>
<name>A0A0C9SKH3_PLICR</name>
<proteinExistence type="inferred from homology"/>
<evidence type="ECO:0000256" key="3">
    <source>
        <dbReference type="ARBA" id="ARBA00022723"/>
    </source>
</evidence>
<dbReference type="EMBL" id="KN832574">
    <property type="protein sequence ID" value="KII83736.1"/>
    <property type="molecule type" value="Genomic_DNA"/>
</dbReference>
<evidence type="ECO:0000313" key="8">
    <source>
        <dbReference type="Proteomes" id="UP000053263"/>
    </source>
</evidence>
<keyword evidence="8" id="KW-1185">Reference proteome</keyword>
<comment type="cofactor">
    <cofactor evidence="1 6">
        <name>Mg(2+)</name>
        <dbReference type="ChEBI" id="CHEBI:18420"/>
    </cofactor>
</comment>
<evidence type="ECO:0000256" key="4">
    <source>
        <dbReference type="ARBA" id="ARBA00022842"/>
    </source>
</evidence>
<dbReference type="GO" id="GO:0046872">
    <property type="term" value="F:metal ion binding"/>
    <property type="evidence" value="ECO:0007669"/>
    <property type="project" value="UniProtKB-KW"/>
</dbReference>
<sequence>MVLSPTSLHLPDLLSLCPPNLIGHKNPHDTAAAESSAWVASFGTLTDKQLEFLLLSNLGELSSRASPYAPCAQFRVCCDLLNVVFAFDALSDQSTRAAQESGDVLLSVLRDPAWDDGSSLARMMREFLARLLQFASEGPVRRFLQHFEEYVRAVVSEAALRSEGRVLDVPSFTALRRENSGIRVCIALSECVLGVDLPAAVLADPTFTSVYWAAVDMVWLANDVYSYAMEARMGLAGNNFLTVLMAEGGMDVQASANYAGVYFAELMATFVERRAHLESRGSLVDANVVRCIDAMGHWVVGSVEWSLESERYFGRDAAEVKRTLVVQLRPGDEMAKL</sequence>
<accession>A0A0C9SKH3</accession>
<organism evidence="7 8">
    <name type="scientific">Plicaturopsis crispa FD-325 SS-3</name>
    <dbReference type="NCBI Taxonomy" id="944288"/>
    <lineage>
        <taxon>Eukaryota</taxon>
        <taxon>Fungi</taxon>
        <taxon>Dikarya</taxon>
        <taxon>Basidiomycota</taxon>
        <taxon>Agaricomycotina</taxon>
        <taxon>Agaricomycetes</taxon>
        <taxon>Agaricomycetidae</taxon>
        <taxon>Amylocorticiales</taxon>
        <taxon>Amylocorticiaceae</taxon>
        <taxon>Plicatura</taxon>
        <taxon>Plicaturopsis crispa</taxon>
    </lineage>
</organism>
<reference evidence="7 8" key="1">
    <citation type="submission" date="2014-06" db="EMBL/GenBank/DDBJ databases">
        <title>Evolutionary Origins and Diversification of the Mycorrhizal Mutualists.</title>
        <authorList>
            <consortium name="DOE Joint Genome Institute"/>
            <consortium name="Mycorrhizal Genomics Consortium"/>
            <person name="Kohler A."/>
            <person name="Kuo A."/>
            <person name="Nagy L.G."/>
            <person name="Floudas D."/>
            <person name="Copeland A."/>
            <person name="Barry K.W."/>
            <person name="Cichocki N."/>
            <person name="Veneault-Fourrey C."/>
            <person name="LaButti K."/>
            <person name="Lindquist E.A."/>
            <person name="Lipzen A."/>
            <person name="Lundell T."/>
            <person name="Morin E."/>
            <person name="Murat C."/>
            <person name="Riley R."/>
            <person name="Ohm R."/>
            <person name="Sun H."/>
            <person name="Tunlid A."/>
            <person name="Henrissat B."/>
            <person name="Grigoriev I.V."/>
            <person name="Hibbett D.S."/>
            <person name="Martin F."/>
        </authorList>
    </citation>
    <scope>NUCLEOTIDE SEQUENCE [LARGE SCALE GENOMIC DNA]</scope>
    <source>
        <strain evidence="7 8">FD-325 SS-3</strain>
    </source>
</reference>
<keyword evidence="4 6" id="KW-0460">Magnesium</keyword>
<dbReference type="SUPFAM" id="SSF48576">
    <property type="entry name" value="Terpenoid synthases"/>
    <property type="match status" value="1"/>
</dbReference>
<gene>
    <name evidence="7" type="ORF">PLICRDRAFT_119075</name>
</gene>
<dbReference type="GO" id="GO:0010333">
    <property type="term" value="F:terpene synthase activity"/>
    <property type="evidence" value="ECO:0007669"/>
    <property type="project" value="InterPro"/>
</dbReference>
<dbReference type="AlphaFoldDB" id="A0A0C9SKH3"/>
<dbReference type="HOGENOM" id="CLU_042538_2_1_1"/>
<dbReference type="OrthoDB" id="2861623at2759"/>
<dbReference type="Proteomes" id="UP000053263">
    <property type="component" value="Unassembled WGS sequence"/>
</dbReference>
<evidence type="ECO:0000256" key="5">
    <source>
        <dbReference type="ARBA" id="ARBA00023239"/>
    </source>
</evidence>
<dbReference type="GO" id="GO:0008299">
    <property type="term" value="P:isoprenoid biosynthetic process"/>
    <property type="evidence" value="ECO:0007669"/>
    <property type="project" value="UniProtKB-ARBA"/>
</dbReference>
<evidence type="ECO:0000256" key="2">
    <source>
        <dbReference type="ARBA" id="ARBA00006333"/>
    </source>
</evidence>
<dbReference type="Pfam" id="PF19086">
    <property type="entry name" value="Terpene_syn_C_2"/>
    <property type="match status" value="1"/>
</dbReference>
<dbReference type="Gene3D" id="1.10.600.10">
    <property type="entry name" value="Farnesyl Diphosphate Synthase"/>
    <property type="match status" value="1"/>
</dbReference>
<evidence type="ECO:0000256" key="6">
    <source>
        <dbReference type="RuleBase" id="RU366034"/>
    </source>
</evidence>